<feature type="compositionally biased region" description="Low complexity" evidence="1">
    <location>
        <begin position="35"/>
        <end position="63"/>
    </location>
</feature>
<dbReference type="AlphaFoldDB" id="A0A8R2HPH8"/>
<organism evidence="2 3">
    <name type="scientific">Bombyx mori</name>
    <name type="common">Silk moth</name>
    <dbReference type="NCBI Taxonomy" id="7091"/>
    <lineage>
        <taxon>Eukaryota</taxon>
        <taxon>Metazoa</taxon>
        <taxon>Ecdysozoa</taxon>
        <taxon>Arthropoda</taxon>
        <taxon>Hexapoda</taxon>
        <taxon>Insecta</taxon>
        <taxon>Pterygota</taxon>
        <taxon>Neoptera</taxon>
        <taxon>Endopterygota</taxon>
        <taxon>Lepidoptera</taxon>
        <taxon>Glossata</taxon>
        <taxon>Ditrysia</taxon>
        <taxon>Bombycoidea</taxon>
        <taxon>Bombycidae</taxon>
        <taxon>Bombycinae</taxon>
        <taxon>Bombyx</taxon>
    </lineage>
</organism>
<evidence type="ECO:0000256" key="1">
    <source>
        <dbReference type="SAM" id="MobiDB-lite"/>
    </source>
</evidence>
<sequence length="308" mass="34539">MKLLKPTEGIAKKQKKKVSIQNLDSANLAEESKVEPVSAVSVEPVSAVSVEPVSAVSVEPEAPAQEEEPVAEKNEPSGSTSSQSVETTYSILDEVSSVQTEDDSIEEYEVNSDWNCDDDNGDLWEQNQWQFDQFFSDRKFSDYSFTHKKLQEEVATEEFRVDAEEEIVDTEDVGVGTEDNEVSMEDAAVGTEEEVIATRDVGVGPESDEPIRIPRRYTITTQTMKLLLREMDPITENYTAERVRVEQELKDSMSQPIVFECEKAQELEKLKKKDIAQRHEEVALTLQKRFSIFLSALEAADGTVSGEI</sequence>
<name>A0A8R2HPH8_BOMMO</name>
<reference evidence="3" key="1">
    <citation type="journal article" date="2008" name="Insect Biochem. Mol. Biol.">
        <title>The genome of a lepidopteran model insect, the silkworm Bombyx mori.</title>
        <authorList>
            <consortium name="International Silkworm Genome Consortium"/>
        </authorList>
    </citation>
    <scope>NUCLEOTIDE SEQUENCE [LARGE SCALE GENOMIC DNA]</scope>
    <source>
        <strain evidence="3">p50T</strain>
    </source>
</reference>
<dbReference type="EnsemblMetazoa" id="XM_021352349.2">
    <property type="protein sequence ID" value="XP_021208024.1"/>
    <property type="gene ID" value="LOC101741886"/>
</dbReference>
<proteinExistence type="predicted"/>
<feature type="region of interest" description="Disordered" evidence="1">
    <location>
        <begin position="29"/>
        <end position="90"/>
    </location>
</feature>
<evidence type="ECO:0000313" key="3">
    <source>
        <dbReference type="Proteomes" id="UP000005204"/>
    </source>
</evidence>
<accession>A0A8R2HPH8</accession>
<dbReference type="SMR" id="A0A8R2HPH8"/>
<evidence type="ECO:0000313" key="2">
    <source>
        <dbReference type="EnsemblMetazoa" id="XP_021208024.1"/>
    </source>
</evidence>
<feature type="compositionally biased region" description="Polar residues" evidence="1">
    <location>
        <begin position="76"/>
        <end position="90"/>
    </location>
</feature>
<reference evidence="2" key="2">
    <citation type="submission" date="2022-06" db="UniProtKB">
        <authorList>
            <consortium name="EnsemblMetazoa"/>
        </authorList>
    </citation>
    <scope>IDENTIFICATION</scope>
    <source>
        <strain evidence="2">p50T (Dazao)</strain>
    </source>
</reference>
<protein>
    <submittedName>
        <fullName evidence="2">Uncharacterized protein</fullName>
    </submittedName>
</protein>
<keyword evidence="3" id="KW-1185">Reference proteome</keyword>
<dbReference type="Proteomes" id="UP000005204">
    <property type="component" value="Unassembled WGS sequence"/>
</dbReference>
<dbReference type="EnsemblMetazoa" id="XM_021352348.2">
    <property type="protein sequence ID" value="XP_021208023.1"/>
    <property type="gene ID" value="LOC101741886"/>
</dbReference>